<dbReference type="InterPro" id="IPR006162">
    <property type="entry name" value="Ppantetheine_attach_site"/>
</dbReference>
<proteinExistence type="predicted"/>
<feature type="region of interest" description="Disordered" evidence="8">
    <location>
        <begin position="1556"/>
        <end position="1655"/>
    </location>
</feature>
<dbReference type="Gene3D" id="3.40.50.1820">
    <property type="entry name" value="alpha/beta hydrolase"/>
    <property type="match status" value="1"/>
</dbReference>
<evidence type="ECO:0000256" key="8">
    <source>
        <dbReference type="SAM" id="MobiDB-lite"/>
    </source>
</evidence>
<dbReference type="InterPro" id="IPR001227">
    <property type="entry name" value="Ac_transferase_dom_sf"/>
</dbReference>
<keyword evidence="5" id="KW-0045">Antibiotic biosynthesis</keyword>
<comment type="caution">
    <text evidence="11">The sequence shown here is derived from an EMBL/GenBank/DDBJ whole genome shotgun (WGS) entry which is preliminary data.</text>
</comment>
<comment type="cofactor">
    <cofactor evidence="1">
        <name>pantetheine 4'-phosphate</name>
        <dbReference type="ChEBI" id="CHEBI:47942"/>
    </cofactor>
</comment>
<dbReference type="PROSITE" id="PS00012">
    <property type="entry name" value="PHOSPHOPANTETHEINE"/>
    <property type="match status" value="1"/>
</dbReference>
<sequence>MGTEEKTAASGGGAPQRTEDKLRYYLKRVTADLGETRRRLEEMEAVAGEPIAVVGMACRFPGGVGSPEELWRLVDEGRDAVEPFPADRGWDLDALYHPDPDHPGTCYAREGGFLRGADRFDAGFFGIGPREALAMDPQQRLLLETSWEALERAGIDPETLRGSRAGVFVGTGHQEYGALLQRATENFEGYLLSGSAASVLSGRLSYVLGLEGPAVTVDTACSSSLVTLHLACQSLRRGESTVALAGGAAVMASPGMFVEFSRQRGMAPDGRCKAFAASADGTGWGEGVGMLVLERLSDARRNGHPVLAVVRGSAVNQDGASNGLTAPNGPSQQRVIWQALADARLSARDVDAVEAHGTGTRLGDPIEAQALLATYGQDRPAEQPLLLGSLKSNIGHTQAAAGVAGVIKTVLALRHGVLPRTLHVDEPTPHVDWSAGAVELLTERREWPDTGRPRRAGVSSFGVSGTNAHVILEQAPEEEPATPAEVVEVLPWPLSAKSAGALRAQAERLATHLDSRPDADPAAVGWTLATGRTAFAQRAVVVGGPGELGAGVRELAASGAAPGLVTGEAAATHDGAVFVFPGQGSQWAGMAVGLLDTSTVFRESAEACERALKPYVDWSLTDVLRGTPGAPGLERVDVVQPVLWAVMVSLAALWRSMGVEPVGVVGHSQGEIAAACVAGGLSLEDGARVAALRSRAIGEILSGSGGMVAVTLGADAVAGLLDGLGDRASVAAVNGPQSTVVSGEPAALEELLARCEAREIRARRVPVDYASHSAQVERVRERVLADLAGIRPRTGTVPFHSTLTGGTVDTAGLDADYWYRNLRETVRFAPVVRDLLAQGEGAFVECSPHPVLTVGIEEAAQDADMPAVAVGSLRRDEGDWRRFLTSVAEAHTRGLAVDWAPAFPPATRRLADLPTYAFQRRGYWVETRPGDRDPLEERFWTAVADEDHDGLAALLELADPDELARLDALLPTLSAWWSRRAERAPRVREEEEPDTAASALRRRLEGLPEAERVRVLVDLVAAHAVAVLGQEVRVEPGRPFNEIGFVSLTAVELRNRLRAATGLPLPATVVFDHPTPEALSRRILAELLGEDARDVPPAALTTAPDDDPIAVVGMACRFPGGVAGPEDLWRLVADGRDAITPFPENRGWDLEAVYDPDPAHPGTTYTREGGFIEDADRFDAALFGISPREALAMDPQQRLLLETAWEAFERAGIDPTSLRGSRTGVFTGSSGQDYTALAAGAAEGLEGYVLTGNAASVISGRLAYAFGLEGPAVTVDTACSSSLVALHLACQSLRSGESTLALAGGVTVLSTPQAFVGFSRQRGLAPDGRCKAFSAAADGTAWGEGAGLLLVERLSDARRNGHPVLALVRGTATNQDGASNGLAAPNGPSQQRVITQALANAGLSPADVDAVDAHGTGTPLGDPIEAQALIAAYGKDRPAGRPLWLGSVKSNIGHTAAAAGLAGVIKMIKAMEHGVLPRTLHADEPTPHVDWSSGAVSLLTEQRDWPEPGRPRRAAVSSFGISGTNAHVILEQGAGEALPEPARDAVAPAVGETASGEDGLVLADGGSVPAEDVSAPVGDVPAPAVGEARPAERGPASAAGARVSVEDGSPSAQGGSVRDVSAPVVSESAPADGGASAHAASAPARSEAADAGAPGSTPALVPCVLSARGEQALRAQAERLRAHVAERPGLTPLDVGYSLATTRGALEHRAAVLAADRDGLLAGLAALAGGTPAPHVVRDVAAGGRTAFLFPGQGSQRPGAGRALYAAFPAYAEALDEVCGHLDAHLEHPLRDVLFAEEGTPAAALLDDTAYTQPALFATGVALARLLEGWDVVPDRLGGHSIGELTAAHVAGVLSLEDACALVAARGRLMAASSPDGIMVAVEAAEDEVAAALADDDRVGIAAVNGPRATVMSGPCEAVERVADLLAARGRRTKRLRVTRGFHSPLMDEVLDAFRSVAAGLDYRAPRVTLVSNVTGEILEAEEVCTPDYWVRHIRRPVRFHDGVRRLAADGVTTFLELGPGGVLSALVRDALADADGDGRGAAAVPLLRRGQDEETSLITALARARTRGAAGPGWARFHAERGARRVALPTYAFQRRRYWPDVVAPAMPGTPVTGGPAPAAAEPVTEGPSLRDRLLPLSGGERERLVTELAATHIAAVLGHPTTEAVEASVGLPELGFDSLAAAELRTALQAATGLTLSTSLVFDHPTLKALAAHLLAALEATAEEEADGGTLAALALRAGELGEFAAFQELLRTASRYRPVFGAGERPAVSPEPVRLSRGPAGTRLLCFPSFAGRSGAHQYARLAAAAHDTAELWALPAPGFTPGEALPDSLEALARHHAEDVRRCAPDGPFALLGHSAGGWIAHAVAARLEALGTPADAVVLLDSYVPGSPALSAIQEEIGRRLRAGGGSLGPGDDRWDDTCLTAMGGYDRLFTGWRPEPLAATPVVHLRAAEPLAAFADVPDLSDPSDLPGSPGVGWRAAWPAADTTGEVPGDHFGLAGEHAPGTLRTVLDRLAGRDGEGQDGTGDGTGPDGTGPGAATEPPHRR</sequence>
<evidence type="ECO:0000256" key="3">
    <source>
        <dbReference type="ARBA" id="ARBA00022553"/>
    </source>
</evidence>
<evidence type="ECO:0000259" key="10">
    <source>
        <dbReference type="PROSITE" id="PS52004"/>
    </source>
</evidence>
<dbReference type="GO" id="GO:0006633">
    <property type="term" value="P:fatty acid biosynthetic process"/>
    <property type="evidence" value="ECO:0007669"/>
    <property type="project" value="InterPro"/>
</dbReference>
<feature type="compositionally biased region" description="Low complexity" evidence="8">
    <location>
        <begin position="2111"/>
        <end position="2129"/>
    </location>
</feature>
<dbReference type="InterPro" id="IPR020841">
    <property type="entry name" value="PKS_Beta-ketoAc_synthase_dom"/>
</dbReference>
<dbReference type="SMART" id="SM00825">
    <property type="entry name" value="PKS_KS"/>
    <property type="match status" value="2"/>
</dbReference>
<evidence type="ECO:0000313" key="11">
    <source>
        <dbReference type="EMBL" id="EME97617.1"/>
    </source>
</evidence>
<dbReference type="GO" id="GO:0004312">
    <property type="term" value="F:fatty acid synthase activity"/>
    <property type="evidence" value="ECO:0007669"/>
    <property type="project" value="TreeGrafter"/>
</dbReference>
<dbReference type="SMART" id="SM00824">
    <property type="entry name" value="PKS_TE"/>
    <property type="match status" value="1"/>
</dbReference>
<feature type="region of interest" description="Disordered" evidence="8">
    <location>
        <begin position="2500"/>
        <end position="2548"/>
    </location>
</feature>
<dbReference type="Pfam" id="PF18369">
    <property type="entry name" value="PKS_DE"/>
    <property type="match status" value="1"/>
</dbReference>
<evidence type="ECO:0000256" key="2">
    <source>
        <dbReference type="ARBA" id="ARBA00022450"/>
    </source>
</evidence>
<keyword evidence="3" id="KW-0597">Phosphoprotein</keyword>
<dbReference type="Pfam" id="PF00698">
    <property type="entry name" value="Acyl_transf_1"/>
    <property type="match status" value="2"/>
</dbReference>
<dbReference type="Pfam" id="PF00109">
    <property type="entry name" value="ketoacyl-synt"/>
    <property type="match status" value="2"/>
</dbReference>
<dbReference type="SUPFAM" id="SSF55048">
    <property type="entry name" value="Probable ACP-binding domain of malonyl-CoA ACP transacylase"/>
    <property type="match status" value="2"/>
</dbReference>
<dbReference type="STRING" id="1223523.H340_25547"/>
<evidence type="ECO:0000256" key="7">
    <source>
        <dbReference type="ARBA" id="ARBA00023315"/>
    </source>
</evidence>
<dbReference type="GO" id="GO:0031177">
    <property type="term" value="F:phosphopantetheine binding"/>
    <property type="evidence" value="ECO:0007669"/>
    <property type="project" value="InterPro"/>
</dbReference>
<feature type="compositionally biased region" description="Low complexity" evidence="8">
    <location>
        <begin position="1628"/>
        <end position="1655"/>
    </location>
</feature>
<dbReference type="eggNOG" id="COG3321">
    <property type="taxonomic scope" value="Bacteria"/>
</dbReference>
<keyword evidence="6" id="KW-0511">Multifunctional enzyme</keyword>
<dbReference type="SUPFAM" id="SSF101173">
    <property type="entry name" value="Docking domain B of the erythromycin polyketide synthase (DEBS)"/>
    <property type="match status" value="1"/>
</dbReference>
<dbReference type="InterPro" id="IPR020806">
    <property type="entry name" value="PKS_PP-bd"/>
</dbReference>
<dbReference type="InterPro" id="IPR014031">
    <property type="entry name" value="Ketoacyl_synth_C"/>
</dbReference>
<feature type="domain" description="Carrier" evidence="9">
    <location>
        <begin position="1011"/>
        <end position="1087"/>
    </location>
</feature>
<dbReference type="InterPro" id="IPR050091">
    <property type="entry name" value="PKS_NRPS_Biosynth_Enz"/>
</dbReference>
<dbReference type="PANTHER" id="PTHR43775:SF51">
    <property type="entry name" value="INACTIVE PHENOLPHTHIOCEROL SYNTHESIS POLYKETIDE SYNTHASE TYPE I PKS1-RELATED"/>
    <property type="match status" value="1"/>
</dbReference>
<feature type="domain" description="Ketosynthase family 3 (KS3)" evidence="10">
    <location>
        <begin position="48"/>
        <end position="474"/>
    </location>
</feature>
<evidence type="ECO:0000256" key="4">
    <source>
        <dbReference type="ARBA" id="ARBA00022679"/>
    </source>
</evidence>
<name>M3AVJ7_STRM1</name>
<dbReference type="Pfam" id="PF22621">
    <property type="entry name" value="CurL-like_PKS_C"/>
    <property type="match status" value="1"/>
</dbReference>
<dbReference type="Gene3D" id="3.30.70.3290">
    <property type="match status" value="2"/>
</dbReference>
<dbReference type="InterPro" id="IPR041618">
    <property type="entry name" value="PKS_DE"/>
</dbReference>
<dbReference type="FunFam" id="3.40.47.10:FF:000019">
    <property type="entry name" value="Polyketide synthase type I"/>
    <property type="match status" value="2"/>
</dbReference>
<dbReference type="SUPFAM" id="SSF53474">
    <property type="entry name" value="alpha/beta-Hydrolases"/>
    <property type="match status" value="1"/>
</dbReference>
<dbReference type="Pfam" id="PF00975">
    <property type="entry name" value="Thioesterase"/>
    <property type="match status" value="1"/>
</dbReference>
<dbReference type="Proteomes" id="UP000011740">
    <property type="component" value="Unassembled WGS sequence"/>
</dbReference>
<feature type="compositionally biased region" description="Gly residues" evidence="8">
    <location>
        <begin position="2524"/>
        <end position="2538"/>
    </location>
</feature>
<dbReference type="FunFam" id="1.10.1200.10:FF:000007">
    <property type="entry name" value="Probable polyketide synthase pks17"/>
    <property type="match status" value="1"/>
</dbReference>
<dbReference type="InterPro" id="IPR036736">
    <property type="entry name" value="ACP-like_sf"/>
</dbReference>
<feature type="compositionally biased region" description="Basic and acidic residues" evidence="8">
    <location>
        <begin position="2512"/>
        <end position="2522"/>
    </location>
</feature>
<dbReference type="InterPro" id="IPR036299">
    <property type="entry name" value="Polyketide_synth_docking_sf"/>
</dbReference>
<dbReference type="Gene3D" id="1.10.1200.10">
    <property type="entry name" value="ACP-like"/>
    <property type="match status" value="2"/>
</dbReference>
<dbReference type="InterPro" id="IPR001031">
    <property type="entry name" value="Thioesterase"/>
</dbReference>
<feature type="domain" description="Carrier" evidence="9">
    <location>
        <begin position="2145"/>
        <end position="2220"/>
    </location>
</feature>
<dbReference type="PANTHER" id="PTHR43775">
    <property type="entry name" value="FATTY ACID SYNTHASE"/>
    <property type="match status" value="1"/>
</dbReference>
<dbReference type="InterPro" id="IPR016035">
    <property type="entry name" value="Acyl_Trfase/lysoPLipase"/>
</dbReference>
<feature type="compositionally biased region" description="Low complexity" evidence="8">
    <location>
        <begin position="2539"/>
        <end position="2548"/>
    </location>
</feature>
<keyword evidence="7" id="KW-0012">Acyltransferase</keyword>
<organism evidence="11 12">
    <name type="scientific">Streptomyces mobaraensis (strain ATCC 29032 / DSM 40847 / JCM 4168 / NBRC 13819 / NCIMB 11159 / IPCR 16-22)</name>
    <dbReference type="NCBI Taxonomy" id="1223523"/>
    <lineage>
        <taxon>Bacteria</taxon>
        <taxon>Bacillati</taxon>
        <taxon>Actinomycetota</taxon>
        <taxon>Actinomycetes</taxon>
        <taxon>Kitasatosporales</taxon>
        <taxon>Streptomycetaceae</taxon>
        <taxon>Streptomyces</taxon>
    </lineage>
</organism>
<evidence type="ECO:0000256" key="1">
    <source>
        <dbReference type="ARBA" id="ARBA00001957"/>
    </source>
</evidence>
<evidence type="ECO:0000256" key="5">
    <source>
        <dbReference type="ARBA" id="ARBA00023194"/>
    </source>
</evidence>
<dbReference type="CDD" id="cd00833">
    <property type="entry name" value="PKS"/>
    <property type="match status" value="2"/>
</dbReference>
<dbReference type="InterPro" id="IPR032821">
    <property type="entry name" value="PKS_assoc"/>
</dbReference>
<dbReference type="InterPro" id="IPR014030">
    <property type="entry name" value="Ketoacyl_synth_N"/>
</dbReference>
<dbReference type="Pfam" id="PF02801">
    <property type="entry name" value="Ketoacyl-synt_C"/>
    <property type="match status" value="2"/>
</dbReference>
<dbReference type="SMART" id="SM00823">
    <property type="entry name" value="PKS_PP"/>
    <property type="match status" value="2"/>
</dbReference>
<evidence type="ECO:0000256" key="6">
    <source>
        <dbReference type="ARBA" id="ARBA00023268"/>
    </source>
</evidence>
<dbReference type="SUPFAM" id="SSF52151">
    <property type="entry name" value="FabD/lysophospholipase-like"/>
    <property type="match status" value="2"/>
</dbReference>
<dbReference type="InterPro" id="IPR020802">
    <property type="entry name" value="TesA-like"/>
</dbReference>
<dbReference type="EMBL" id="AORZ01000110">
    <property type="protein sequence ID" value="EME97617.1"/>
    <property type="molecule type" value="Genomic_DNA"/>
</dbReference>
<feature type="region of interest" description="Disordered" evidence="8">
    <location>
        <begin position="2111"/>
        <end position="2130"/>
    </location>
</feature>
<dbReference type="GO" id="GO:0033068">
    <property type="term" value="P:macrolide biosynthetic process"/>
    <property type="evidence" value="ECO:0007669"/>
    <property type="project" value="UniProtKB-ARBA"/>
</dbReference>
<protein>
    <submittedName>
        <fullName evidence="11">Type I polyketide synthase AVES 4</fullName>
    </submittedName>
</protein>
<dbReference type="FunFam" id="3.40.366.10:FF:000002">
    <property type="entry name" value="Probable polyketide synthase 2"/>
    <property type="match status" value="1"/>
</dbReference>
<dbReference type="SMART" id="SM00827">
    <property type="entry name" value="PKS_AT"/>
    <property type="match status" value="2"/>
</dbReference>
<keyword evidence="4" id="KW-0808">Transferase</keyword>
<feature type="domain" description="Ketosynthase family 3 (KS3)" evidence="10">
    <location>
        <begin position="1106"/>
        <end position="1532"/>
    </location>
</feature>
<dbReference type="InterPro" id="IPR014043">
    <property type="entry name" value="Acyl_transferase_dom"/>
</dbReference>
<dbReference type="Gene3D" id="6.10.140.1830">
    <property type="match status" value="1"/>
</dbReference>
<dbReference type="SUPFAM" id="SSF47336">
    <property type="entry name" value="ACP-like"/>
    <property type="match status" value="1"/>
</dbReference>
<dbReference type="GO" id="GO:0004315">
    <property type="term" value="F:3-oxoacyl-[acyl-carrier-protein] synthase activity"/>
    <property type="evidence" value="ECO:0007669"/>
    <property type="project" value="InterPro"/>
</dbReference>
<dbReference type="InterPro" id="IPR029058">
    <property type="entry name" value="AB_hydrolase_fold"/>
</dbReference>
<evidence type="ECO:0000259" key="9">
    <source>
        <dbReference type="PROSITE" id="PS50075"/>
    </source>
</evidence>
<dbReference type="Gene3D" id="3.40.47.10">
    <property type="match status" value="2"/>
</dbReference>
<dbReference type="Pfam" id="PF08990">
    <property type="entry name" value="Docking"/>
    <property type="match status" value="1"/>
</dbReference>
<gene>
    <name evidence="11" type="ORF">H340_25547</name>
</gene>
<dbReference type="PROSITE" id="PS50075">
    <property type="entry name" value="CARRIER"/>
    <property type="match status" value="2"/>
</dbReference>
<dbReference type="InterPro" id="IPR018201">
    <property type="entry name" value="Ketoacyl_synth_AS"/>
</dbReference>
<reference evidence="11 12" key="1">
    <citation type="journal article" date="2013" name="Genome Announc.">
        <title>Whole-Genome Shotgun Assembly and Analysis of the Genome of Streptomyces mobaraensis DSM 40847, a Strain for Industrial Production of Microbial Transglutaminase.</title>
        <authorList>
            <person name="Yang H."/>
            <person name="He T."/>
            <person name="Wu W."/>
            <person name="Zhu W."/>
            <person name="Lu B."/>
            <person name="Sun W."/>
        </authorList>
    </citation>
    <scope>NUCLEOTIDE SEQUENCE [LARGE SCALE GENOMIC DNA]</scope>
    <source>
        <strain evidence="11 12">DSM 40847</strain>
    </source>
</reference>
<dbReference type="Pfam" id="PF16197">
    <property type="entry name" value="KAsynt_C_assoc"/>
    <property type="match status" value="2"/>
</dbReference>
<dbReference type="Gene3D" id="3.40.366.10">
    <property type="entry name" value="Malonyl-Coenzyme A Acyl Carrier Protein, domain 2"/>
    <property type="match status" value="2"/>
</dbReference>
<dbReference type="InterPro" id="IPR009081">
    <property type="entry name" value="PP-bd_ACP"/>
</dbReference>
<keyword evidence="2" id="KW-0596">Phosphopantetheine</keyword>
<dbReference type="PROSITE" id="PS00606">
    <property type="entry name" value="KS3_1"/>
    <property type="match status" value="2"/>
</dbReference>
<dbReference type="InterPro" id="IPR016036">
    <property type="entry name" value="Malonyl_transacylase_ACP-bd"/>
</dbReference>
<evidence type="ECO:0000313" key="12">
    <source>
        <dbReference type="Proteomes" id="UP000011740"/>
    </source>
</evidence>
<dbReference type="SUPFAM" id="SSF53901">
    <property type="entry name" value="Thiolase-like"/>
    <property type="match status" value="2"/>
</dbReference>
<dbReference type="InterPro" id="IPR016039">
    <property type="entry name" value="Thiolase-like"/>
</dbReference>
<dbReference type="Pfam" id="PF00550">
    <property type="entry name" value="PP-binding"/>
    <property type="match status" value="2"/>
</dbReference>
<dbReference type="PATRIC" id="fig|1223523.3.peg.5185"/>
<dbReference type="InterPro" id="IPR015083">
    <property type="entry name" value="NorB/c/GfsB-D-like_docking"/>
</dbReference>
<dbReference type="PROSITE" id="PS52004">
    <property type="entry name" value="KS3_2"/>
    <property type="match status" value="2"/>
</dbReference>
<accession>M3AVJ7</accession>